<evidence type="ECO:0000313" key="4">
    <source>
        <dbReference type="Proteomes" id="UP000184255"/>
    </source>
</evidence>
<evidence type="ECO:0000313" key="3">
    <source>
        <dbReference type="EMBL" id="CVK90381.1"/>
    </source>
</evidence>
<dbReference type="PANTHER" id="PTHR37540">
    <property type="entry name" value="TRANSCRIPTION FACTOR (ACR-2), PUTATIVE-RELATED-RELATED"/>
    <property type="match status" value="1"/>
</dbReference>
<name>A0A1L7T4Z6_FUSMA</name>
<protein>
    <recommendedName>
        <fullName evidence="5">Transcription factor domain-containing protein</fullName>
    </recommendedName>
</protein>
<evidence type="ECO:0000256" key="2">
    <source>
        <dbReference type="SAM" id="MobiDB-lite"/>
    </source>
</evidence>
<gene>
    <name evidence="3" type="ORF">FMAN_08782</name>
</gene>
<dbReference type="InterPro" id="IPR021858">
    <property type="entry name" value="Fun_TF"/>
</dbReference>
<dbReference type="VEuPathDB" id="FungiDB:FMAN_08782"/>
<evidence type="ECO:0000256" key="1">
    <source>
        <dbReference type="ARBA" id="ARBA00023242"/>
    </source>
</evidence>
<accession>A0A1L7T4Z6</accession>
<comment type="caution">
    <text evidence="3">The sequence shown here is derived from an EMBL/GenBank/DDBJ whole genome shotgun (WGS) entry which is preliminary data.</text>
</comment>
<feature type="region of interest" description="Disordered" evidence="2">
    <location>
        <begin position="74"/>
        <end position="100"/>
    </location>
</feature>
<dbReference type="Pfam" id="PF11951">
    <property type="entry name" value="Fungal_trans_2"/>
    <property type="match status" value="1"/>
</dbReference>
<dbReference type="Proteomes" id="UP000184255">
    <property type="component" value="Unassembled WGS sequence"/>
</dbReference>
<keyword evidence="4" id="KW-1185">Reference proteome</keyword>
<sequence>MENCTRNTEYQSVFQRQTTLVRRRGRGRLPKSRPVEEPTKFQPGTLQFINSAHPDEITNAKSIRLIRSHAAKLSRALQKEKKQDEAPLEGENPQAETELRSLVHPASDTRYRKIMPKAKVHRQIENRPPSPLQLLGGARSDAYTGFARPLSHDEHYLFDFYLNYVISYGYTACYAQDDEQNFSYLMRHIWVPNAMSKLSLMAAVFQVACRNYVAATNNSLSSKFAVKKLQYRLMCIQMAKDAIESEVVATDTTIALAMLMASEAFLEGDMSAYWSHGAGVMKMVRARGGVDMLGMSGFLTRTVSESIYLT</sequence>
<reference evidence="4" key="1">
    <citation type="journal article" date="2016" name="Genome Biol. Evol.">
        <title>Comparative 'omics' of the Fusarium fujikuroi species complex highlights differences in genetic potential and metabolite synthesis.</title>
        <authorList>
            <person name="Niehaus E.-M."/>
            <person name="Muensterkoetter M."/>
            <person name="Proctor R.H."/>
            <person name="Brown D.W."/>
            <person name="Sharon A."/>
            <person name="Idan Y."/>
            <person name="Oren-Young L."/>
            <person name="Sieber C.M."/>
            <person name="Novak O."/>
            <person name="Pencik A."/>
            <person name="Tarkowska D."/>
            <person name="Hromadova K."/>
            <person name="Freeman S."/>
            <person name="Maymon M."/>
            <person name="Elazar M."/>
            <person name="Youssef S.A."/>
            <person name="El-Shabrawy E.S.M."/>
            <person name="Shalaby A.B.A."/>
            <person name="Houterman P."/>
            <person name="Brock N.L."/>
            <person name="Burkhardt I."/>
            <person name="Tsavkelova E.A."/>
            <person name="Dickschat J.S."/>
            <person name="Galuszka P."/>
            <person name="Gueldener U."/>
            <person name="Tudzynski B."/>
        </authorList>
    </citation>
    <scope>NUCLEOTIDE SEQUENCE [LARGE SCALE GENOMIC DNA]</scope>
    <source>
        <strain evidence="4">MRC7560</strain>
    </source>
</reference>
<evidence type="ECO:0008006" key="5">
    <source>
        <dbReference type="Google" id="ProtNLM"/>
    </source>
</evidence>
<dbReference type="GeneID" id="65088042"/>
<dbReference type="EMBL" id="FCQH01000004">
    <property type="protein sequence ID" value="CVK90381.1"/>
    <property type="molecule type" value="Genomic_DNA"/>
</dbReference>
<organism evidence="3 4">
    <name type="scientific">Fusarium mangiferae</name>
    <name type="common">Mango malformation disease fungus</name>
    <dbReference type="NCBI Taxonomy" id="192010"/>
    <lineage>
        <taxon>Eukaryota</taxon>
        <taxon>Fungi</taxon>
        <taxon>Dikarya</taxon>
        <taxon>Ascomycota</taxon>
        <taxon>Pezizomycotina</taxon>
        <taxon>Sordariomycetes</taxon>
        <taxon>Hypocreomycetidae</taxon>
        <taxon>Hypocreales</taxon>
        <taxon>Nectriaceae</taxon>
        <taxon>Fusarium</taxon>
        <taxon>Fusarium fujikuroi species complex</taxon>
    </lineage>
</organism>
<dbReference type="RefSeq" id="XP_041680302.1">
    <property type="nucleotide sequence ID" value="XM_041829550.1"/>
</dbReference>
<proteinExistence type="predicted"/>
<dbReference type="AlphaFoldDB" id="A0A1L7T4Z6"/>
<keyword evidence="1" id="KW-0539">Nucleus</keyword>